<evidence type="ECO:0000313" key="7">
    <source>
        <dbReference type="EMBL" id="GLS87398.1"/>
    </source>
</evidence>
<dbReference type="Pfam" id="PF00160">
    <property type="entry name" value="Pro_isomerase"/>
    <property type="match status" value="1"/>
</dbReference>
<keyword evidence="3 5" id="KW-0697">Rotamase</keyword>
<evidence type="ECO:0000256" key="4">
    <source>
        <dbReference type="ARBA" id="ARBA00023235"/>
    </source>
</evidence>
<proteinExistence type="inferred from homology"/>
<feature type="domain" description="PPIase cyclophilin-type" evidence="6">
    <location>
        <begin position="26"/>
        <end position="183"/>
    </location>
</feature>
<dbReference type="PROSITE" id="PS50072">
    <property type="entry name" value="CSA_PPIASE_2"/>
    <property type="match status" value="1"/>
</dbReference>
<evidence type="ECO:0000313" key="9">
    <source>
        <dbReference type="Proteomes" id="UP001157355"/>
    </source>
</evidence>
<dbReference type="Gene3D" id="2.40.100.10">
    <property type="entry name" value="Cyclophilin-like"/>
    <property type="match status" value="1"/>
</dbReference>
<dbReference type="EMBL" id="BSPP01000007">
    <property type="protein sequence ID" value="GLS87398.1"/>
    <property type="molecule type" value="Genomic_DNA"/>
</dbReference>
<dbReference type="InterPro" id="IPR044666">
    <property type="entry name" value="Cyclophilin_A-like"/>
</dbReference>
<accession>A0AA37TWX3</accession>
<gene>
    <name evidence="7" type="ORF">GCM10010873_23720</name>
    <name evidence="8" type="ORF">GCM10010873_35580</name>
</gene>
<dbReference type="RefSeq" id="WP_284325555.1">
    <property type="nucleotide sequence ID" value="NZ_BSPP01000007.1"/>
</dbReference>
<comment type="function">
    <text evidence="1 5">PPIases accelerate the folding of proteins. It catalyzes the cis-trans isomerization of proline imidic peptide bonds in oligopeptides.</text>
</comment>
<name>A0AA37TWX3_9RHOB</name>
<dbReference type="InterPro" id="IPR002130">
    <property type="entry name" value="Cyclophilin-type_PPIase_dom"/>
</dbReference>
<dbReference type="InterPro" id="IPR020892">
    <property type="entry name" value="Cyclophilin-type_PPIase_CS"/>
</dbReference>
<dbReference type="EC" id="5.2.1.8" evidence="5"/>
<keyword evidence="5" id="KW-0732">Signal</keyword>
<evidence type="ECO:0000256" key="2">
    <source>
        <dbReference type="ARBA" id="ARBA00007365"/>
    </source>
</evidence>
<evidence type="ECO:0000256" key="5">
    <source>
        <dbReference type="RuleBase" id="RU363019"/>
    </source>
</evidence>
<organism evidence="7 9">
    <name type="scientific">Cypionkella aquatica</name>
    <dbReference type="NCBI Taxonomy" id="1756042"/>
    <lineage>
        <taxon>Bacteria</taxon>
        <taxon>Pseudomonadati</taxon>
        <taxon>Pseudomonadota</taxon>
        <taxon>Alphaproteobacteria</taxon>
        <taxon>Rhodobacterales</taxon>
        <taxon>Paracoccaceae</taxon>
        <taxon>Cypionkella</taxon>
    </lineage>
</organism>
<dbReference type="AlphaFoldDB" id="A0AA37TWX3"/>
<dbReference type="CDD" id="cd00317">
    <property type="entry name" value="cyclophilin"/>
    <property type="match status" value="1"/>
</dbReference>
<evidence type="ECO:0000256" key="1">
    <source>
        <dbReference type="ARBA" id="ARBA00002388"/>
    </source>
</evidence>
<comment type="similarity">
    <text evidence="2 5">Belongs to the cyclophilin-type PPIase family.</text>
</comment>
<reference evidence="7" key="2">
    <citation type="submission" date="2023-01" db="EMBL/GenBank/DDBJ databases">
        <title>Draft genome sequence of Cypionkella aquatica strain NBRC 111766.</title>
        <authorList>
            <person name="Sun Q."/>
            <person name="Mori K."/>
        </authorList>
    </citation>
    <scope>NUCLEOTIDE SEQUENCE</scope>
    <source>
        <strain evidence="7">NBRC 111766</strain>
    </source>
</reference>
<feature type="chain" id="PRO_5042659952" description="Peptidyl-prolyl cis-trans isomerase" evidence="5">
    <location>
        <begin position="19"/>
        <end position="183"/>
    </location>
</feature>
<keyword evidence="9" id="KW-1185">Reference proteome</keyword>
<dbReference type="PANTHER" id="PTHR45625">
    <property type="entry name" value="PEPTIDYL-PROLYL CIS-TRANS ISOMERASE-RELATED"/>
    <property type="match status" value="1"/>
</dbReference>
<evidence type="ECO:0000256" key="3">
    <source>
        <dbReference type="ARBA" id="ARBA00023110"/>
    </source>
</evidence>
<dbReference type="GO" id="GO:0003755">
    <property type="term" value="F:peptidyl-prolyl cis-trans isomerase activity"/>
    <property type="evidence" value="ECO:0007669"/>
    <property type="project" value="UniProtKB-UniRule"/>
</dbReference>
<keyword evidence="4 5" id="KW-0413">Isomerase</keyword>
<dbReference type="EMBL" id="BSPP01000014">
    <property type="protein sequence ID" value="GLS88584.1"/>
    <property type="molecule type" value="Genomic_DNA"/>
</dbReference>
<dbReference type="InterPro" id="IPR024936">
    <property type="entry name" value="Cyclophilin-type_PPIase"/>
</dbReference>
<protein>
    <recommendedName>
        <fullName evidence="5">Peptidyl-prolyl cis-trans isomerase</fullName>
        <shortName evidence="5">PPIase</shortName>
        <ecNumber evidence="5">5.2.1.8</ecNumber>
    </recommendedName>
</protein>
<reference evidence="7 9" key="1">
    <citation type="journal article" date="2014" name="Int. J. Syst. Evol. Microbiol.">
        <title>Complete genome sequence of Corynebacterium casei LMG S-19264T (=DSM 44701T), isolated from a smear-ripened cheese.</title>
        <authorList>
            <consortium name="US DOE Joint Genome Institute (JGI-PGF)"/>
            <person name="Walter F."/>
            <person name="Albersmeier A."/>
            <person name="Kalinowski J."/>
            <person name="Ruckert C."/>
        </authorList>
    </citation>
    <scope>NUCLEOTIDE SEQUENCE [LARGE SCALE GENOMIC DNA]</scope>
    <source>
        <strain evidence="7 9">NBRC 111766</strain>
    </source>
</reference>
<dbReference type="InterPro" id="IPR029000">
    <property type="entry name" value="Cyclophilin-like_dom_sf"/>
</dbReference>
<dbReference type="PRINTS" id="PR00153">
    <property type="entry name" value="CSAPPISMRASE"/>
</dbReference>
<comment type="catalytic activity">
    <reaction evidence="5">
        <text>[protein]-peptidylproline (omega=180) = [protein]-peptidylproline (omega=0)</text>
        <dbReference type="Rhea" id="RHEA:16237"/>
        <dbReference type="Rhea" id="RHEA-COMP:10747"/>
        <dbReference type="Rhea" id="RHEA-COMP:10748"/>
        <dbReference type="ChEBI" id="CHEBI:83833"/>
        <dbReference type="ChEBI" id="CHEBI:83834"/>
        <dbReference type="EC" id="5.2.1.8"/>
    </reaction>
</comment>
<dbReference type="PIRSF" id="PIRSF001467">
    <property type="entry name" value="Peptidylpro_ismrse"/>
    <property type="match status" value="1"/>
</dbReference>
<dbReference type="PANTHER" id="PTHR45625:SF4">
    <property type="entry name" value="PEPTIDYLPROLYL ISOMERASE DOMAIN AND WD REPEAT-CONTAINING PROTEIN 1"/>
    <property type="match status" value="1"/>
</dbReference>
<sequence length="183" mass="18929">MLRNILAALLLTAAPAFAEGDGPGPNLVIEVSGAAKGEIVIDLDTKDAPKHVAQIVALAQKGAYDGVVFHRVIDGFMAQTGDVQFGKAGGDTAMAGTGGSDMANIPAEFSDVPFARGTVGMARSSDPDSANSQFFIMFAPGDFLNGQYTVVGKVIKGMDVVDAIQRGEPPSTPDVMTKVTVQE</sequence>
<evidence type="ECO:0000313" key="8">
    <source>
        <dbReference type="EMBL" id="GLS88584.1"/>
    </source>
</evidence>
<dbReference type="GO" id="GO:0006457">
    <property type="term" value="P:protein folding"/>
    <property type="evidence" value="ECO:0007669"/>
    <property type="project" value="InterPro"/>
</dbReference>
<dbReference type="PROSITE" id="PS00170">
    <property type="entry name" value="CSA_PPIASE_1"/>
    <property type="match status" value="1"/>
</dbReference>
<comment type="caution">
    <text evidence="7">The sequence shown here is derived from an EMBL/GenBank/DDBJ whole genome shotgun (WGS) entry which is preliminary data.</text>
</comment>
<dbReference type="Proteomes" id="UP001157355">
    <property type="component" value="Unassembled WGS sequence"/>
</dbReference>
<dbReference type="SUPFAM" id="SSF50891">
    <property type="entry name" value="Cyclophilin-like"/>
    <property type="match status" value="1"/>
</dbReference>
<evidence type="ECO:0000259" key="6">
    <source>
        <dbReference type="PROSITE" id="PS50072"/>
    </source>
</evidence>
<feature type="signal peptide" evidence="5">
    <location>
        <begin position="1"/>
        <end position="18"/>
    </location>
</feature>